<comment type="caution">
    <text evidence="1">The sequence shown here is derived from an EMBL/GenBank/DDBJ whole genome shotgun (WGS) entry which is preliminary data.</text>
</comment>
<dbReference type="AlphaFoldDB" id="A0A087D6Y6"/>
<reference evidence="1 2" key="1">
    <citation type="submission" date="2014-03" db="EMBL/GenBank/DDBJ databases">
        <title>Genomics of Bifidobacteria.</title>
        <authorList>
            <person name="Ventura M."/>
            <person name="Milani C."/>
            <person name="Lugli G.A."/>
        </authorList>
    </citation>
    <scope>NUCLEOTIDE SEQUENCE [LARGE SCALE GENOMIC DNA]</scope>
    <source>
        <strain evidence="1 2">DSM 23967</strain>
    </source>
</reference>
<dbReference type="RefSeq" id="WP_033891838.1">
    <property type="nucleotide sequence ID" value="NZ_JDUT01000006.1"/>
</dbReference>
<organism evidence="1 2">
    <name type="scientific">Bifidobacterium saguini DSM 23967</name>
    <dbReference type="NCBI Taxonomy" id="1437607"/>
    <lineage>
        <taxon>Bacteria</taxon>
        <taxon>Bacillati</taxon>
        <taxon>Actinomycetota</taxon>
        <taxon>Actinomycetes</taxon>
        <taxon>Bifidobacteriales</taxon>
        <taxon>Bifidobacteriaceae</taxon>
        <taxon>Bifidobacterium</taxon>
    </lineage>
</organism>
<dbReference type="Proteomes" id="UP000029066">
    <property type="component" value="Unassembled WGS sequence"/>
</dbReference>
<proteinExistence type="predicted"/>
<evidence type="ECO:0000313" key="1">
    <source>
        <dbReference type="EMBL" id="KFI91286.1"/>
    </source>
</evidence>
<protein>
    <submittedName>
        <fullName evidence="1">Uncharacterized protein</fullName>
    </submittedName>
</protein>
<gene>
    <name evidence="1" type="ORF">BISA_1889</name>
</gene>
<dbReference type="OrthoDB" id="9990014at2"/>
<accession>A0A087D6Y6</accession>
<sequence>MTQYRITVTMAKDTDATDAGAWQMSLAWRKSITLDPTATAEEAELRNQAWEGMDAQENPANIWKQVDAIRHREQRRLRTQVKQLIDLLNAPAPALDPNGYRLWDRIMTLSNRQCWQWELASPHSSCLTGIMQAAGIDDWPPEQSIPDITNPIITINLAIND</sequence>
<dbReference type="STRING" id="1437607.BISA_1889"/>
<name>A0A087D6Y6_9BIFI</name>
<dbReference type="EMBL" id="JGZN01000016">
    <property type="protein sequence ID" value="KFI91286.1"/>
    <property type="molecule type" value="Genomic_DNA"/>
</dbReference>
<evidence type="ECO:0000313" key="2">
    <source>
        <dbReference type="Proteomes" id="UP000029066"/>
    </source>
</evidence>